<dbReference type="EMBL" id="JARK01001639">
    <property type="protein sequence ID" value="EYB85159.1"/>
    <property type="molecule type" value="Genomic_DNA"/>
</dbReference>
<protein>
    <submittedName>
        <fullName evidence="1">Uncharacterized protein</fullName>
    </submittedName>
</protein>
<reference evidence="2" key="1">
    <citation type="journal article" date="2015" name="Nat. Genet.">
        <title>The genome and transcriptome of the zoonotic hookworm Ancylostoma ceylanicum identify infection-specific gene families.</title>
        <authorList>
            <person name="Schwarz E.M."/>
            <person name="Hu Y."/>
            <person name="Antoshechkin I."/>
            <person name="Miller M.M."/>
            <person name="Sternberg P.W."/>
            <person name="Aroian R.V."/>
        </authorList>
    </citation>
    <scope>NUCLEOTIDE SEQUENCE</scope>
    <source>
        <strain evidence="2">HY135</strain>
    </source>
</reference>
<gene>
    <name evidence="1" type="primary">Acey_s0303.g1885</name>
    <name evidence="1" type="ORF">Y032_0303g1885</name>
</gene>
<sequence>MDLVIQCSVSPIVLDNSGYPSSHVGDVQELVSFFWSPPRLYVMVWTLESFICRVVVMPLSLESVQDHVVFVREFWVFLAL</sequence>
<evidence type="ECO:0000313" key="1">
    <source>
        <dbReference type="EMBL" id="EYB85159.1"/>
    </source>
</evidence>
<dbReference type="Proteomes" id="UP000024635">
    <property type="component" value="Unassembled WGS sequence"/>
</dbReference>
<accession>A0A016S4J8</accession>
<evidence type="ECO:0000313" key="2">
    <source>
        <dbReference type="Proteomes" id="UP000024635"/>
    </source>
</evidence>
<proteinExistence type="predicted"/>
<organism evidence="1 2">
    <name type="scientific">Ancylostoma ceylanicum</name>
    <dbReference type="NCBI Taxonomy" id="53326"/>
    <lineage>
        <taxon>Eukaryota</taxon>
        <taxon>Metazoa</taxon>
        <taxon>Ecdysozoa</taxon>
        <taxon>Nematoda</taxon>
        <taxon>Chromadorea</taxon>
        <taxon>Rhabditida</taxon>
        <taxon>Rhabditina</taxon>
        <taxon>Rhabditomorpha</taxon>
        <taxon>Strongyloidea</taxon>
        <taxon>Ancylostomatidae</taxon>
        <taxon>Ancylostomatinae</taxon>
        <taxon>Ancylostoma</taxon>
    </lineage>
</organism>
<keyword evidence="2" id="KW-1185">Reference proteome</keyword>
<dbReference type="AlphaFoldDB" id="A0A016S4J8"/>
<comment type="caution">
    <text evidence="1">The sequence shown here is derived from an EMBL/GenBank/DDBJ whole genome shotgun (WGS) entry which is preliminary data.</text>
</comment>
<name>A0A016S4J8_9BILA</name>